<evidence type="ECO:0000313" key="3">
    <source>
        <dbReference type="Proteomes" id="UP001186944"/>
    </source>
</evidence>
<dbReference type="Proteomes" id="UP001186944">
    <property type="component" value="Unassembled WGS sequence"/>
</dbReference>
<reference evidence="2" key="1">
    <citation type="submission" date="2019-08" db="EMBL/GenBank/DDBJ databases">
        <title>The improved chromosome-level genome for the pearl oyster Pinctada fucata martensii using PacBio sequencing and Hi-C.</title>
        <authorList>
            <person name="Zheng Z."/>
        </authorList>
    </citation>
    <scope>NUCLEOTIDE SEQUENCE</scope>
    <source>
        <strain evidence="2">ZZ-2019</strain>
        <tissue evidence="2">Adductor muscle</tissue>
    </source>
</reference>
<accession>A0AA88Y7Q8</accession>
<name>A0AA88Y7Q8_PINIB</name>
<dbReference type="EMBL" id="VSWD01000009">
    <property type="protein sequence ID" value="KAK3093813.1"/>
    <property type="molecule type" value="Genomic_DNA"/>
</dbReference>
<comment type="caution">
    <text evidence="2">The sequence shown here is derived from an EMBL/GenBank/DDBJ whole genome shotgun (WGS) entry which is preliminary data.</text>
</comment>
<dbReference type="Gene3D" id="2.60.120.40">
    <property type="match status" value="1"/>
</dbReference>
<gene>
    <name evidence="2" type="ORF">FSP39_020515</name>
</gene>
<dbReference type="PROSITE" id="PS50871">
    <property type="entry name" value="C1Q"/>
    <property type="match status" value="1"/>
</dbReference>
<evidence type="ECO:0000313" key="2">
    <source>
        <dbReference type="EMBL" id="KAK3093813.1"/>
    </source>
</evidence>
<protein>
    <recommendedName>
        <fullName evidence="1">C1q domain-containing protein</fullName>
    </recommendedName>
</protein>
<evidence type="ECO:0000259" key="1">
    <source>
        <dbReference type="PROSITE" id="PS50871"/>
    </source>
</evidence>
<sequence length="60" mass="6696">MVYTYSGSETMYGSGSTSAVLQLHANDDVWIRILDIRSVNDGNVRVYKGKWSSFCGFKIA</sequence>
<feature type="domain" description="C1q" evidence="1">
    <location>
        <begin position="1"/>
        <end position="60"/>
    </location>
</feature>
<dbReference type="SUPFAM" id="SSF49842">
    <property type="entry name" value="TNF-like"/>
    <property type="match status" value="1"/>
</dbReference>
<organism evidence="2 3">
    <name type="scientific">Pinctada imbricata</name>
    <name type="common">Atlantic pearl-oyster</name>
    <name type="synonym">Pinctada martensii</name>
    <dbReference type="NCBI Taxonomy" id="66713"/>
    <lineage>
        <taxon>Eukaryota</taxon>
        <taxon>Metazoa</taxon>
        <taxon>Spiralia</taxon>
        <taxon>Lophotrochozoa</taxon>
        <taxon>Mollusca</taxon>
        <taxon>Bivalvia</taxon>
        <taxon>Autobranchia</taxon>
        <taxon>Pteriomorphia</taxon>
        <taxon>Pterioida</taxon>
        <taxon>Pterioidea</taxon>
        <taxon>Pteriidae</taxon>
        <taxon>Pinctada</taxon>
    </lineage>
</organism>
<keyword evidence="3" id="KW-1185">Reference proteome</keyword>
<dbReference type="AlphaFoldDB" id="A0AA88Y7Q8"/>
<proteinExistence type="predicted"/>
<dbReference type="InterPro" id="IPR001073">
    <property type="entry name" value="C1q_dom"/>
</dbReference>
<dbReference type="InterPro" id="IPR008983">
    <property type="entry name" value="Tumour_necrosis_fac-like_dom"/>
</dbReference>